<proteinExistence type="predicted"/>
<evidence type="ECO:0000313" key="2">
    <source>
        <dbReference type="EMBL" id="VCU07669.1"/>
    </source>
</evidence>
<keyword evidence="3" id="KW-1185">Reference proteome</keyword>
<dbReference type="RefSeq" id="WP_129607920.1">
    <property type="nucleotide sequence ID" value="NZ_UWOC01000055.1"/>
</dbReference>
<dbReference type="InterPro" id="IPR016568">
    <property type="entry name" value="Sulphur_oxidation_SoxY"/>
</dbReference>
<dbReference type="InterPro" id="IPR038162">
    <property type="entry name" value="SoxY_sf"/>
</dbReference>
<dbReference type="OrthoDB" id="9804570at2"/>
<name>A0A447CR38_9BRAD</name>
<comment type="caution">
    <text evidence="2">The sequence shown here is derived from an EMBL/GenBank/DDBJ whole genome shotgun (WGS) entry which is preliminary data.</text>
</comment>
<dbReference type="PIRSF" id="PIRSF010312">
    <property type="entry name" value="Sulphur_oxidation_SoxY"/>
    <property type="match status" value="1"/>
</dbReference>
<dbReference type="Gene3D" id="2.60.40.2470">
    <property type="entry name" value="SoxY domain"/>
    <property type="match status" value="1"/>
</dbReference>
<dbReference type="AlphaFoldDB" id="A0A447CR38"/>
<evidence type="ECO:0000259" key="1">
    <source>
        <dbReference type="Pfam" id="PF13501"/>
    </source>
</evidence>
<dbReference type="InterPro" id="IPR032711">
    <property type="entry name" value="SoxY"/>
</dbReference>
<dbReference type="PROSITE" id="PS51318">
    <property type="entry name" value="TAT"/>
    <property type="match status" value="1"/>
</dbReference>
<organism evidence="2 3">
    <name type="scientific">Rhodoplanes serenus</name>
    <dbReference type="NCBI Taxonomy" id="200615"/>
    <lineage>
        <taxon>Bacteria</taxon>
        <taxon>Pseudomonadati</taxon>
        <taxon>Pseudomonadota</taxon>
        <taxon>Alphaproteobacteria</taxon>
        <taxon>Hyphomicrobiales</taxon>
        <taxon>Nitrobacteraceae</taxon>
        <taxon>Rhodoplanes</taxon>
    </lineage>
</organism>
<dbReference type="EMBL" id="UWOC01000055">
    <property type="protein sequence ID" value="VCU07669.1"/>
    <property type="molecule type" value="Genomic_DNA"/>
</dbReference>
<sequence>MGPSRAAPAIDRRALLRGGAGLAGAGLATIALVPIPAAPALAAAPGAVAAPGTVAAAIRALIGDAEPVDGGIVLHAPEAAENGAVVPLTVAVDSPMTVADHVRAIHIVATANPTPDVATYRLGPANGRAQVTLRMRLAAKQTVVVLAELSTGTVRRAAVVIDVKVGGCLS</sequence>
<dbReference type="Proteomes" id="UP000289200">
    <property type="component" value="Unassembled WGS sequence"/>
</dbReference>
<dbReference type="Pfam" id="PF13501">
    <property type="entry name" value="SoxY"/>
    <property type="match status" value="1"/>
</dbReference>
<reference evidence="3" key="1">
    <citation type="submission" date="2018-10" db="EMBL/GenBank/DDBJ databases">
        <authorList>
            <person name="Peiro R."/>
            <person name="Begona"/>
            <person name="Cbmso G."/>
            <person name="Lopez M."/>
            <person name="Gonzalez S."/>
            <person name="Sacristan E."/>
            <person name="Castillo E."/>
        </authorList>
    </citation>
    <scope>NUCLEOTIDE SEQUENCE [LARGE SCALE GENOMIC DNA]</scope>
</reference>
<dbReference type="InterPro" id="IPR006311">
    <property type="entry name" value="TAT_signal"/>
</dbReference>
<protein>
    <recommendedName>
        <fullName evidence="1">Ig-like SoxY domain-containing protein</fullName>
    </recommendedName>
</protein>
<evidence type="ECO:0000313" key="3">
    <source>
        <dbReference type="Proteomes" id="UP000289200"/>
    </source>
</evidence>
<gene>
    <name evidence="2" type="ORF">RHODGE_RHODGE_00874</name>
</gene>
<feature type="domain" description="Ig-like SoxY" evidence="1">
    <location>
        <begin position="59"/>
        <end position="168"/>
    </location>
</feature>
<accession>A0A447CR38</accession>